<dbReference type="Proteomes" id="UP001275436">
    <property type="component" value="Unassembled WGS sequence"/>
</dbReference>
<dbReference type="RefSeq" id="WP_317958080.1">
    <property type="nucleotide sequence ID" value="NZ_BSKO01000001.1"/>
</dbReference>
<proteinExistence type="predicted"/>
<keyword evidence="3" id="KW-1185">Reference proteome</keyword>
<gene>
    <name evidence="2" type="ORF">MACH08_19840</name>
</gene>
<dbReference type="EMBL" id="BSKO01000001">
    <property type="protein sequence ID" value="GLO66200.1"/>
    <property type="molecule type" value="Genomic_DNA"/>
</dbReference>
<organism evidence="2 3">
    <name type="scientific">Oceanobacillus kimchii</name>
    <dbReference type="NCBI Taxonomy" id="746691"/>
    <lineage>
        <taxon>Bacteria</taxon>
        <taxon>Bacillati</taxon>
        <taxon>Bacillota</taxon>
        <taxon>Bacilli</taxon>
        <taxon>Bacillales</taxon>
        <taxon>Bacillaceae</taxon>
        <taxon>Oceanobacillus</taxon>
    </lineage>
</organism>
<accession>A0ABQ5TIB3</accession>
<reference evidence="2 3" key="1">
    <citation type="submission" date="2023-02" db="EMBL/GenBank/DDBJ databases">
        <title>Oceanobacillus kimchii IFOP_LL358 isolated form Alexandrium catenella lab strain.</title>
        <authorList>
            <person name="Gajardo G."/>
            <person name="Ueki S."/>
            <person name="Maruyama F."/>
        </authorList>
    </citation>
    <scope>NUCLEOTIDE SEQUENCE [LARGE SCALE GENOMIC DNA]</scope>
    <source>
        <strain evidence="2 3">IFOP_LL358</strain>
    </source>
</reference>
<keyword evidence="1" id="KW-0175">Coiled coil</keyword>
<evidence type="ECO:0000313" key="3">
    <source>
        <dbReference type="Proteomes" id="UP001275436"/>
    </source>
</evidence>
<name>A0ABQ5TIB3_9BACI</name>
<evidence type="ECO:0000313" key="2">
    <source>
        <dbReference type="EMBL" id="GLO66200.1"/>
    </source>
</evidence>
<comment type="caution">
    <text evidence="2">The sequence shown here is derived from an EMBL/GenBank/DDBJ whole genome shotgun (WGS) entry which is preliminary data.</text>
</comment>
<evidence type="ECO:0000256" key="1">
    <source>
        <dbReference type="SAM" id="Coils"/>
    </source>
</evidence>
<feature type="coiled-coil region" evidence="1">
    <location>
        <begin position="26"/>
        <end position="77"/>
    </location>
</feature>
<sequence>MSKRAESIKINFFENGDINVLDFDYLLEQDQEADKLRAKMDQVNAKRDLAYSHYVYQRNLSEQYKSKLESIENLIKESCSRYGENEFSREVLKITGEALEGSVDCKECKGEGYFSNHDGSDWEPCEVCNGEGDSE</sequence>
<protein>
    <submittedName>
        <fullName evidence="2">Uncharacterized protein</fullName>
    </submittedName>
</protein>